<comment type="similarity">
    <text evidence="3">Belongs to the Integrator subunit 8 family.</text>
</comment>
<organism evidence="7 8">
    <name type="scientific">Littorina saxatilis</name>
    <dbReference type="NCBI Taxonomy" id="31220"/>
    <lineage>
        <taxon>Eukaryota</taxon>
        <taxon>Metazoa</taxon>
        <taxon>Spiralia</taxon>
        <taxon>Lophotrochozoa</taxon>
        <taxon>Mollusca</taxon>
        <taxon>Gastropoda</taxon>
        <taxon>Caenogastropoda</taxon>
        <taxon>Littorinimorpha</taxon>
        <taxon>Littorinoidea</taxon>
        <taxon>Littorinidae</taxon>
        <taxon>Littorina</taxon>
    </lineage>
</organism>
<accession>A0AAN9C196</accession>
<dbReference type="Proteomes" id="UP001374579">
    <property type="component" value="Unassembled WGS sequence"/>
</dbReference>
<evidence type="ECO:0000313" key="7">
    <source>
        <dbReference type="EMBL" id="KAK7115409.1"/>
    </source>
</evidence>
<evidence type="ECO:0000256" key="3">
    <source>
        <dbReference type="ARBA" id="ARBA00007147"/>
    </source>
</evidence>
<dbReference type="InterPro" id="IPR057980">
    <property type="entry name" value="TPR_INTS8"/>
</dbReference>
<comment type="caution">
    <text evidence="7">The sequence shown here is derived from an EMBL/GenBank/DDBJ whole genome shotgun (WGS) entry which is preliminary data.</text>
</comment>
<sequence>MTDAQVPRGVGPGLGPNALPAVSWFEFVLDDRLLEEHLAKDNPEPSAAHLVVQFMQQAEVEMASLIQNTREQHAAGMPPPLQDINVENGGEEGTIEESRKVKALRVLALKVAASLRWDLSVLEKSVPTPIVQAMLIELLKVAAPDVIDCIHSPDLEDTTMSDSALFAVHLFHRWCVRSVVRDSFPSRPVKQNFVPPPGQLDPNTMMIAATETIIRKFREQLPSSIGFLENCCREQPSVKMPTVASFAMPSEKAESTNGWDHTVLVPSHEVACQAAFDLGSLYFFEREYRKAFEKFRTCKQTLNQLTDSVYCNISQERLRGYLTSCSSLLGVTMETHAPSLYDRAEATKKKDYQGIVAILQEDNLKQELTMAYRTSIQDEVANAGYHQLHIQVCLCNLVRTVVEGKAVVSPILEALSSANEEIHSFLVQILIEMMKGASQTQRSNLKCFVWHLIQLLPPESDFSRLVVNSDLAIYFNEAEVAEMAVEDFDSDNLYLQDLGMDIATDPTSYPSTRESSYNVSDVEGQLLAVYEPVVIRDLLTDLYENRGLHPSQIIALNEKWKVPREIRQGLEYLPDAEFKQAYVFVLIAKARHCMDLSLFERARQLLAVADSVVADLSYVLSKHVRWLILLAELLQYFLSETVSDSSSIQDLVKKTKTCLTSVRLGQDIQPSSEVLEQCTAFLLNIRDWEYLSNMENSANSYIEMSRLLACACKELPLMKNTRKPARELWEALMSIYQTNPQLKRSANGRDSAMHRDSQLNMLPRDAFFAYIQRIKEPTLLTLLTSAFAKLFGILKDDVSGEIVAEYMALWPTAVSSASNTNKSAVEDTLKTIMSHALKVNPTQPAWLRTQADIYYAESQFPTAMKFYLEAGVVATDFFSTPAPRSLYDDQVYRRMIKCCSYLQCHTQVAVLCQFLDETDYAAAFKALQERSVYDAMDAYYCCIWDITILEFLVHLHTRKGEMDKRQCALRALNQMDLNSNNPEEIQRRAIHVRKTKFLRALAKQYVG</sequence>
<dbReference type="GO" id="GO:0005694">
    <property type="term" value="C:chromosome"/>
    <property type="evidence" value="ECO:0007669"/>
    <property type="project" value="UniProtKB-SubCell"/>
</dbReference>
<evidence type="ECO:0000256" key="4">
    <source>
        <dbReference type="ARBA" id="ARBA00022454"/>
    </source>
</evidence>
<dbReference type="AlphaFoldDB" id="A0AAN9C196"/>
<protein>
    <recommendedName>
        <fullName evidence="6">INTS8 TPR repeats domain-containing protein</fullName>
    </recommendedName>
</protein>
<dbReference type="GO" id="GO:0034472">
    <property type="term" value="P:snRNA 3'-end processing"/>
    <property type="evidence" value="ECO:0007669"/>
    <property type="project" value="InterPro"/>
</dbReference>
<dbReference type="PANTHER" id="PTHR13350">
    <property type="entry name" value="INTEGRATOR COMPLEX SUBUNIT 8"/>
    <property type="match status" value="1"/>
</dbReference>
<keyword evidence="8" id="KW-1185">Reference proteome</keyword>
<evidence type="ECO:0000256" key="2">
    <source>
        <dbReference type="ARBA" id="ARBA00004286"/>
    </source>
</evidence>
<comment type="subcellular location">
    <subcellularLocation>
        <location evidence="2">Chromosome</location>
    </subcellularLocation>
    <subcellularLocation>
        <location evidence="1">Nucleus</location>
    </subcellularLocation>
</comment>
<proteinExistence type="inferred from homology"/>
<keyword evidence="4" id="KW-0158">Chromosome</keyword>
<dbReference type="GO" id="GO:0032039">
    <property type="term" value="C:integrator complex"/>
    <property type="evidence" value="ECO:0007669"/>
    <property type="project" value="TreeGrafter"/>
</dbReference>
<gene>
    <name evidence="7" type="ORF">V1264_001279</name>
</gene>
<name>A0AAN9C196_9CAEN</name>
<evidence type="ECO:0000256" key="1">
    <source>
        <dbReference type="ARBA" id="ARBA00004123"/>
    </source>
</evidence>
<evidence type="ECO:0000256" key="5">
    <source>
        <dbReference type="ARBA" id="ARBA00023242"/>
    </source>
</evidence>
<dbReference type="EMBL" id="JBAMIC010000001">
    <property type="protein sequence ID" value="KAK7115409.1"/>
    <property type="molecule type" value="Genomic_DNA"/>
</dbReference>
<reference evidence="7 8" key="1">
    <citation type="submission" date="2024-02" db="EMBL/GenBank/DDBJ databases">
        <title>Chromosome-scale genome assembly of the rough periwinkle Littorina saxatilis.</title>
        <authorList>
            <person name="De Jode A."/>
            <person name="Faria R."/>
            <person name="Formenti G."/>
            <person name="Sims Y."/>
            <person name="Smith T.P."/>
            <person name="Tracey A."/>
            <person name="Wood J.M.D."/>
            <person name="Zagrodzka Z.B."/>
            <person name="Johannesson K."/>
            <person name="Butlin R.K."/>
            <person name="Leder E.H."/>
        </authorList>
    </citation>
    <scope>NUCLEOTIDE SEQUENCE [LARGE SCALE GENOMIC DNA]</scope>
    <source>
        <strain evidence="7">Snail1</strain>
        <tissue evidence="7">Muscle</tissue>
    </source>
</reference>
<evidence type="ECO:0000259" key="6">
    <source>
        <dbReference type="Pfam" id="PF25756"/>
    </source>
</evidence>
<keyword evidence="5" id="KW-0539">Nucleus</keyword>
<feature type="domain" description="INTS8 TPR repeats" evidence="6">
    <location>
        <begin position="517"/>
        <end position="1005"/>
    </location>
</feature>
<evidence type="ECO:0000313" key="8">
    <source>
        <dbReference type="Proteomes" id="UP001374579"/>
    </source>
</evidence>
<dbReference type="Pfam" id="PF25756">
    <property type="entry name" value="TPR_INTS8"/>
    <property type="match status" value="1"/>
</dbReference>
<dbReference type="PANTHER" id="PTHR13350:SF1">
    <property type="entry name" value="INTEGRATOR COMPLEX SUBUNIT 8"/>
    <property type="match status" value="1"/>
</dbReference>
<dbReference type="InterPro" id="IPR038751">
    <property type="entry name" value="INTS8"/>
</dbReference>